<reference evidence="9 10" key="1">
    <citation type="submission" date="2019-12" db="EMBL/GenBank/DDBJ databases">
        <title>Genomic-based taxomic classification of the family Erythrobacteraceae.</title>
        <authorList>
            <person name="Xu L."/>
        </authorList>
    </citation>
    <scope>NUCLEOTIDE SEQUENCE [LARGE SCALE GENOMIC DNA]</scope>
    <source>
        <strain evidence="9 10">CGMCC 1.8703</strain>
    </source>
</reference>
<keyword evidence="2 6" id="KW-0812">Transmembrane</keyword>
<dbReference type="Pfam" id="PF03544">
    <property type="entry name" value="TonB_C"/>
    <property type="match status" value="1"/>
</dbReference>
<keyword evidence="11" id="KW-1185">Reference proteome</keyword>
<organism evidence="9 10">
    <name type="scientific">Qipengyuania citrea</name>
    <dbReference type="NCBI Taxonomy" id="225971"/>
    <lineage>
        <taxon>Bacteria</taxon>
        <taxon>Pseudomonadati</taxon>
        <taxon>Pseudomonadota</taxon>
        <taxon>Alphaproteobacteria</taxon>
        <taxon>Sphingomonadales</taxon>
        <taxon>Erythrobacteraceae</taxon>
        <taxon>Qipengyuania</taxon>
    </lineage>
</organism>
<comment type="subcellular location">
    <subcellularLocation>
        <location evidence="1">Membrane</location>
        <topology evidence="1">Single-pass membrane protein</topology>
    </subcellularLocation>
</comment>
<evidence type="ECO:0000256" key="1">
    <source>
        <dbReference type="ARBA" id="ARBA00004167"/>
    </source>
</evidence>
<dbReference type="RefSeq" id="WP_160767248.1">
    <property type="nucleotide sequence ID" value="NZ_JAUSWK010000001.1"/>
</dbReference>
<evidence type="ECO:0000256" key="2">
    <source>
        <dbReference type="ARBA" id="ARBA00022692"/>
    </source>
</evidence>
<name>A0A6I4UGI7_9SPHN</name>
<feature type="domain" description="TonB C-terminal" evidence="7">
    <location>
        <begin position="146"/>
        <end position="216"/>
    </location>
</feature>
<evidence type="ECO:0000313" key="10">
    <source>
        <dbReference type="Proteomes" id="UP000439914"/>
    </source>
</evidence>
<evidence type="ECO:0000313" key="9">
    <source>
        <dbReference type="EMBL" id="MXP36393.1"/>
    </source>
</evidence>
<evidence type="ECO:0000313" key="8">
    <source>
        <dbReference type="EMBL" id="MDQ0564578.1"/>
    </source>
</evidence>
<dbReference type="Proteomes" id="UP000439914">
    <property type="component" value="Unassembled WGS sequence"/>
</dbReference>
<reference evidence="8 11" key="2">
    <citation type="submission" date="2023-07" db="EMBL/GenBank/DDBJ databases">
        <title>Genomic Encyclopedia of Type Strains, Phase IV (KMG-IV): sequencing the most valuable type-strain genomes for metagenomic binning, comparative biology and taxonomic classification.</title>
        <authorList>
            <person name="Goeker M."/>
        </authorList>
    </citation>
    <scope>NUCLEOTIDE SEQUENCE [LARGE SCALE GENOMIC DNA]</scope>
    <source>
        <strain evidence="8 11">DSM 14432</strain>
    </source>
</reference>
<comment type="caution">
    <text evidence="9">The sequence shown here is derived from an EMBL/GenBank/DDBJ whole genome shotgun (WGS) entry which is preliminary data.</text>
</comment>
<evidence type="ECO:0000259" key="7">
    <source>
        <dbReference type="Pfam" id="PF03544"/>
    </source>
</evidence>
<feature type="transmembrane region" description="Helical" evidence="6">
    <location>
        <begin position="12"/>
        <end position="35"/>
    </location>
</feature>
<gene>
    <name evidence="9" type="ORF">GRI55_11500</name>
    <name evidence="8" type="ORF">QOZ97_000088</name>
</gene>
<accession>A0A6I4UGI7</accession>
<dbReference type="Proteomes" id="UP001238601">
    <property type="component" value="Unassembled WGS sequence"/>
</dbReference>
<dbReference type="GO" id="GO:0016020">
    <property type="term" value="C:membrane"/>
    <property type="evidence" value="ECO:0007669"/>
    <property type="project" value="UniProtKB-SubCell"/>
</dbReference>
<proteinExistence type="predicted"/>
<feature type="compositionally biased region" description="Pro residues" evidence="5">
    <location>
        <begin position="53"/>
        <end position="63"/>
    </location>
</feature>
<sequence>MSYVDHSHRPSPASMAAVIGVHAAIGAILVAGLTVTGTVPDIVTRIGATNIPVAPPPPKPPEPAEPRPAQQNDTVVHAPKPARDLVIAEPRFQTAPLIIPPLPSPRPGLGLDLPKPGVVPGFDPVAAKPRNDPAAWLSAADYRPAWMRREMTGLARFRLEIAANGRVTGCTVTGSTGHAQLDTATCQLVAKRARFEPARGAGGEAVAGSYDGAVLWQLPE</sequence>
<dbReference type="GO" id="GO:0055085">
    <property type="term" value="P:transmembrane transport"/>
    <property type="evidence" value="ECO:0007669"/>
    <property type="project" value="InterPro"/>
</dbReference>
<keyword evidence="4 6" id="KW-0472">Membrane</keyword>
<dbReference type="EMBL" id="JAUSWK010000001">
    <property type="protein sequence ID" value="MDQ0564578.1"/>
    <property type="molecule type" value="Genomic_DNA"/>
</dbReference>
<evidence type="ECO:0000256" key="5">
    <source>
        <dbReference type="SAM" id="MobiDB-lite"/>
    </source>
</evidence>
<dbReference type="NCBIfam" id="TIGR01352">
    <property type="entry name" value="tonB_Cterm"/>
    <property type="match status" value="1"/>
</dbReference>
<dbReference type="InterPro" id="IPR006260">
    <property type="entry name" value="TonB/TolA_C"/>
</dbReference>
<keyword evidence="3 6" id="KW-1133">Transmembrane helix</keyword>
<dbReference type="AlphaFoldDB" id="A0A6I4UGI7"/>
<dbReference type="SUPFAM" id="SSF74653">
    <property type="entry name" value="TolA/TonB C-terminal domain"/>
    <property type="match status" value="1"/>
</dbReference>
<evidence type="ECO:0000256" key="3">
    <source>
        <dbReference type="ARBA" id="ARBA00022989"/>
    </source>
</evidence>
<dbReference type="EMBL" id="WTYG01000003">
    <property type="protein sequence ID" value="MXP36393.1"/>
    <property type="molecule type" value="Genomic_DNA"/>
</dbReference>
<dbReference type="Gene3D" id="3.30.1150.10">
    <property type="match status" value="1"/>
</dbReference>
<protein>
    <submittedName>
        <fullName evidence="8">Protein TonB</fullName>
    </submittedName>
    <submittedName>
        <fullName evidence="9">TonB family protein</fullName>
    </submittedName>
</protein>
<evidence type="ECO:0000256" key="4">
    <source>
        <dbReference type="ARBA" id="ARBA00023136"/>
    </source>
</evidence>
<evidence type="ECO:0000256" key="6">
    <source>
        <dbReference type="SAM" id="Phobius"/>
    </source>
</evidence>
<dbReference type="GeneID" id="93684924"/>
<dbReference type="InterPro" id="IPR037682">
    <property type="entry name" value="TonB_C"/>
</dbReference>
<evidence type="ECO:0000313" key="11">
    <source>
        <dbReference type="Proteomes" id="UP001238601"/>
    </source>
</evidence>
<feature type="region of interest" description="Disordered" evidence="5">
    <location>
        <begin position="49"/>
        <end position="73"/>
    </location>
</feature>